<reference evidence="1 2" key="1">
    <citation type="journal article" date="2010" name="J. Bacteriol.">
        <title>Genome sequence of Fulvimarina pelagi HTCC2506T, a Mn(II)-oxidizing alphaproteobacterium possessing an aerobic anoxygenic photosynthetic gene cluster and Xanthorhodopsin.</title>
        <authorList>
            <person name="Kang I."/>
            <person name="Oh H.M."/>
            <person name="Lim S.I."/>
            <person name="Ferriera S."/>
            <person name="Giovannoni S.J."/>
            <person name="Cho J.C."/>
        </authorList>
    </citation>
    <scope>NUCLEOTIDE SEQUENCE [LARGE SCALE GENOMIC DNA]</scope>
    <source>
        <strain evidence="1 2">HTCC2506</strain>
    </source>
</reference>
<protein>
    <recommendedName>
        <fullName evidence="3">DUF3329 domain-containing protein</fullName>
    </recommendedName>
</protein>
<dbReference type="AlphaFoldDB" id="Q0G413"/>
<dbReference type="EMBL" id="AATP01000002">
    <property type="protein sequence ID" value="EAU41668.1"/>
    <property type="molecule type" value="Genomic_DNA"/>
</dbReference>
<organism evidence="1 2">
    <name type="scientific">Fulvimarina pelagi HTCC2506</name>
    <dbReference type="NCBI Taxonomy" id="314231"/>
    <lineage>
        <taxon>Bacteria</taxon>
        <taxon>Pseudomonadati</taxon>
        <taxon>Pseudomonadota</taxon>
        <taxon>Alphaproteobacteria</taxon>
        <taxon>Hyphomicrobiales</taxon>
        <taxon>Aurantimonadaceae</taxon>
        <taxon>Fulvimarina</taxon>
    </lineage>
</organism>
<sequence length="65" mass="7387">MRPLWRRLLITCLTLAWGVFEAVNGNTFWALLFLGSGAWLAWALHITYDPNAGPPNQKTTEKDEI</sequence>
<evidence type="ECO:0000313" key="2">
    <source>
        <dbReference type="Proteomes" id="UP000004310"/>
    </source>
</evidence>
<name>Q0G413_9HYPH</name>
<accession>Q0G413</accession>
<proteinExistence type="predicted"/>
<dbReference type="STRING" id="217511.GCA_001463845_02972"/>
<evidence type="ECO:0000313" key="1">
    <source>
        <dbReference type="EMBL" id="EAU41668.1"/>
    </source>
</evidence>
<comment type="caution">
    <text evidence="1">The sequence shown here is derived from an EMBL/GenBank/DDBJ whole genome shotgun (WGS) entry which is preliminary data.</text>
</comment>
<keyword evidence="2" id="KW-1185">Reference proteome</keyword>
<dbReference type="HOGENOM" id="CLU_185305_1_0_5"/>
<dbReference type="Proteomes" id="UP000004310">
    <property type="component" value="Unassembled WGS sequence"/>
</dbReference>
<gene>
    <name evidence="1" type="ORF">FP2506_14584</name>
</gene>
<evidence type="ECO:0008006" key="3">
    <source>
        <dbReference type="Google" id="ProtNLM"/>
    </source>
</evidence>